<dbReference type="GO" id="GO:0012505">
    <property type="term" value="C:endomembrane system"/>
    <property type="evidence" value="ECO:0007669"/>
    <property type="project" value="UniProtKB-SubCell"/>
</dbReference>
<protein>
    <submittedName>
        <fullName evidence="18">NADH-quinone oxidoreductase subunit L</fullName>
    </submittedName>
</protein>
<dbReference type="GO" id="GO:0048038">
    <property type="term" value="F:quinone binding"/>
    <property type="evidence" value="ECO:0007669"/>
    <property type="project" value="UniProtKB-KW"/>
</dbReference>
<dbReference type="Pfam" id="PF01010">
    <property type="entry name" value="Proton_antipo_C"/>
    <property type="match status" value="1"/>
</dbReference>
<feature type="transmembrane region" description="Helical" evidence="14">
    <location>
        <begin position="622"/>
        <end position="639"/>
    </location>
</feature>
<dbReference type="Pfam" id="PF00361">
    <property type="entry name" value="Proton_antipo_M"/>
    <property type="match status" value="1"/>
</dbReference>
<dbReference type="AlphaFoldDB" id="A0A9D6VBF1"/>
<proteinExistence type="inferred from homology"/>
<feature type="transmembrane region" description="Helical" evidence="14">
    <location>
        <begin position="381"/>
        <end position="399"/>
    </location>
</feature>
<evidence type="ECO:0000259" key="17">
    <source>
        <dbReference type="Pfam" id="PF01010"/>
    </source>
</evidence>
<evidence type="ECO:0000256" key="8">
    <source>
        <dbReference type="ARBA" id="ARBA00022989"/>
    </source>
</evidence>
<dbReference type="PRINTS" id="PR01434">
    <property type="entry name" value="NADHDHGNASE5"/>
</dbReference>
<evidence type="ECO:0000259" key="15">
    <source>
        <dbReference type="Pfam" id="PF00361"/>
    </source>
</evidence>
<name>A0A9D6VBF1_9BACT</name>
<comment type="caution">
    <text evidence="18">The sequence shown here is derived from an EMBL/GenBank/DDBJ whole genome shotgun (WGS) entry which is preliminary data.</text>
</comment>
<evidence type="ECO:0000256" key="1">
    <source>
        <dbReference type="ARBA" id="ARBA00004127"/>
    </source>
</evidence>
<feature type="transmembrane region" description="Helical" evidence="14">
    <location>
        <begin position="275"/>
        <end position="298"/>
    </location>
</feature>
<feature type="transmembrane region" description="Helical" evidence="14">
    <location>
        <begin position="182"/>
        <end position="201"/>
    </location>
</feature>
<evidence type="ECO:0000256" key="9">
    <source>
        <dbReference type="ARBA" id="ARBA00023027"/>
    </source>
</evidence>
<comment type="subcellular location">
    <subcellularLocation>
        <location evidence="1">Endomembrane system</location>
        <topology evidence="1">Multi-pass membrane protein</topology>
    </subcellularLocation>
    <subcellularLocation>
        <location evidence="13">Membrane</location>
        <topology evidence="13">Multi-pass membrane protein</topology>
    </subcellularLocation>
</comment>
<keyword evidence="10 14" id="KW-0472">Membrane</keyword>
<dbReference type="NCBIfam" id="TIGR01974">
    <property type="entry name" value="NDH_I_L"/>
    <property type="match status" value="1"/>
</dbReference>
<dbReference type="GO" id="GO:0003954">
    <property type="term" value="F:NADH dehydrogenase activity"/>
    <property type="evidence" value="ECO:0007669"/>
    <property type="project" value="TreeGrafter"/>
</dbReference>
<feature type="transmembrane region" description="Helical" evidence="14">
    <location>
        <begin position="87"/>
        <end position="107"/>
    </location>
</feature>
<dbReference type="InterPro" id="IPR018393">
    <property type="entry name" value="NADHpl_OxRdtase_5_subgr"/>
</dbReference>
<dbReference type="PANTHER" id="PTHR42829:SF2">
    <property type="entry name" value="NADH-UBIQUINONE OXIDOREDUCTASE CHAIN 5"/>
    <property type="match status" value="1"/>
</dbReference>
<comment type="catalytic activity">
    <reaction evidence="11">
        <text>a plastoquinone + NADPH + (n+1) H(+)(in) = a plastoquinol + NADP(+) + n H(+)(out)</text>
        <dbReference type="Rhea" id="RHEA:42612"/>
        <dbReference type="Rhea" id="RHEA-COMP:9561"/>
        <dbReference type="Rhea" id="RHEA-COMP:9562"/>
        <dbReference type="ChEBI" id="CHEBI:15378"/>
        <dbReference type="ChEBI" id="CHEBI:17757"/>
        <dbReference type="ChEBI" id="CHEBI:57783"/>
        <dbReference type="ChEBI" id="CHEBI:58349"/>
        <dbReference type="ChEBI" id="CHEBI:62192"/>
    </reaction>
</comment>
<evidence type="ECO:0000256" key="14">
    <source>
        <dbReference type="SAM" id="Phobius"/>
    </source>
</evidence>
<dbReference type="EMBL" id="JACRDE010000596">
    <property type="protein sequence ID" value="MBI5252352.1"/>
    <property type="molecule type" value="Genomic_DNA"/>
</dbReference>
<reference evidence="18" key="1">
    <citation type="submission" date="2020-07" db="EMBL/GenBank/DDBJ databases">
        <title>Huge and variable diversity of episymbiotic CPR bacteria and DPANN archaea in groundwater ecosystems.</title>
        <authorList>
            <person name="He C.Y."/>
            <person name="Keren R."/>
            <person name="Whittaker M."/>
            <person name="Farag I.F."/>
            <person name="Doudna J."/>
            <person name="Cate J.H.D."/>
            <person name="Banfield J.F."/>
        </authorList>
    </citation>
    <scope>NUCLEOTIDE SEQUENCE</scope>
    <source>
        <strain evidence="18">NC_groundwater_1664_Pr3_B-0.1um_52_9</strain>
    </source>
</reference>
<feature type="domain" description="NADH:quinone oxidoreductase/Mrp antiporter transmembrane" evidence="15">
    <location>
        <begin position="136"/>
        <end position="426"/>
    </location>
</feature>
<comment type="similarity">
    <text evidence="2">Belongs to the complex I subunit 5 family.</text>
</comment>
<keyword evidence="3 13" id="KW-0812">Transmembrane</keyword>
<evidence type="ECO:0000256" key="10">
    <source>
        <dbReference type="ARBA" id="ARBA00023136"/>
    </source>
</evidence>
<feature type="transmembrane region" description="Helical" evidence="14">
    <location>
        <begin position="456"/>
        <end position="481"/>
    </location>
</feature>
<feature type="transmembrane region" description="Helical" evidence="14">
    <location>
        <begin position="30"/>
        <end position="51"/>
    </location>
</feature>
<evidence type="ECO:0000313" key="19">
    <source>
        <dbReference type="Proteomes" id="UP000807825"/>
    </source>
</evidence>
<keyword evidence="8 14" id="KW-1133">Transmembrane helix</keyword>
<dbReference type="GO" id="GO:0015990">
    <property type="term" value="P:electron transport coupled proton transport"/>
    <property type="evidence" value="ECO:0007669"/>
    <property type="project" value="TreeGrafter"/>
</dbReference>
<feature type="transmembrane region" description="Helical" evidence="14">
    <location>
        <begin position="213"/>
        <end position="231"/>
    </location>
</feature>
<dbReference type="InterPro" id="IPR001516">
    <property type="entry name" value="Proton_antipo_N"/>
</dbReference>
<organism evidence="18 19">
    <name type="scientific">Desulfomonile tiedjei</name>
    <dbReference type="NCBI Taxonomy" id="2358"/>
    <lineage>
        <taxon>Bacteria</taxon>
        <taxon>Pseudomonadati</taxon>
        <taxon>Thermodesulfobacteriota</taxon>
        <taxon>Desulfomonilia</taxon>
        <taxon>Desulfomonilales</taxon>
        <taxon>Desulfomonilaceae</taxon>
        <taxon>Desulfomonile</taxon>
    </lineage>
</organism>
<feature type="domain" description="NADH-Ubiquinone oxidoreductase (complex I) chain 5 N-terminal" evidence="16">
    <location>
        <begin position="70"/>
        <end position="120"/>
    </location>
</feature>
<sequence>MIELVWLIPVFPFIGFLINGLFGRNFPEKVIGWIGALSVGASFVVALGIFLELLGMPAAQRSVQKIVFTWILSGDLNVPIGFLVDPLSMVMLLVVTGVGCLIHIYSIGYMHGELGFRRFFAYLNLFVFNMLILVAANNFLLMFVGWEGVGLCSYLLIGYYYEKQSAADAGKKAFVVNRVGDFGFLIGMFLIFVTFGSLNYLDVFPAAQEKLTQGGLMVTLITLLLFVGATGKSAQIPLYTWLPDAMEGPTPVSALIHAATMVTAGVYMVSRCSVFYAMAPVSMTTVAVIGGATALFAATMGITQFDIKRVLAYSTISQLGYMFMACGVGAFASGIFHLMTHAFFKALLFLSAGSVMHAMSGELDMRKMGALSKKIPITCTVYWFGTLAIAGIVPFAGFFSKDEILFFALVRNPAFWVLGAVAAVMTSFYMFRSLYMTFYGESRVDHETAHHVHESPPLMTVPLMVLAALSLVGGFVGVPIFEGWHRFGDFLAPVFAPAKAILEHGHHAEHHSVTMEVVLMAVSVGIAVLGWLFARWMYVTNPSASDKAVEKFGSVHTLVYNKYWMDEIYDALFVNSIVNFSKLLWKYFDEGIIDAIVNGVGSVTRGIGELLRWLQTGLVKDYAYSILLGVLVVIGYLVLK</sequence>
<evidence type="ECO:0000256" key="3">
    <source>
        <dbReference type="ARBA" id="ARBA00022692"/>
    </source>
</evidence>
<keyword evidence="4" id="KW-0874">Quinone</keyword>
<dbReference type="GO" id="GO:0008137">
    <property type="term" value="F:NADH dehydrogenase (ubiquinone) activity"/>
    <property type="evidence" value="ECO:0007669"/>
    <property type="project" value="InterPro"/>
</dbReference>
<dbReference type="PRINTS" id="PR01435">
    <property type="entry name" value="NPOXDRDTASE5"/>
</dbReference>
<feature type="transmembrane region" description="Helical" evidence="14">
    <location>
        <begin position="342"/>
        <end position="360"/>
    </location>
</feature>
<dbReference type="GO" id="GO:0016020">
    <property type="term" value="C:membrane"/>
    <property type="evidence" value="ECO:0007669"/>
    <property type="project" value="UniProtKB-SubCell"/>
</dbReference>
<gene>
    <name evidence="18" type="primary">nuoL</name>
    <name evidence="18" type="ORF">HY912_22895</name>
</gene>
<feature type="transmembrane region" description="Helical" evidence="14">
    <location>
        <begin position="119"/>
        <end position="137"/>
    </location>
</feature>
<dbReference type="InterPro" id="IPR002128">
    <property type="entry name" value="NADH_UbQ_OxRdtase_chlpt_su5_C"/>
</dbReference>
<feature type="transmembrane region" description="Helical" evidence="14">
    <location>
        <begin position="310"/>
        <end position="336"/>
    </location>
</feature>
<evidence type="ECO:0000256" key="12">
    <source>
        <dbReference type="ARBA" id="ARBA00048026"/>
    </source>
</evidence>
<dbReference type="NCBIfam" id="NF005141">
    <property type="entry name" value="PRK06590.1"/>
    <property type="match status" value="1"/>
</dbReference>
<evidence type="ECO:0000256" key="13">
    <source>
        <dbReference type="RuleBase" id="RU000320"/>
    </source>
</evidence>
<feature type="transmembrane region" description="Helical" evidence="14">
    <location>
        <begin position="6"/>
        <end position="23"/>
    </location>
</feature>
<accession>A0A9D6VBF1</accession>
<keyword evidence="9" id="KW-0520">NAD</keyword>
<dbReference type="GO" id="GO:0042773">
    <property type="term" value="P:ATP synthesis coupled electron transport"/>
    <property type="evidence" value="ECO:0007669"/>
    <property type="project" value="InterPro"/>
</dbReference>
<dbReference type="PANTHER" id="PTHR42829">
    <property type="entry name" value="NADH-UBIQUINONE OXIDOREDUCTASE CHAIN 5"/>
    <property type="match status" value="1"/>
</dbReference>
<feature type="transmembrane region" description="Helical" evidence="14">
    <location>
        <begin position="414"/>
        <end position="435"/>
    </location>
</feature>
<feature type="transmembrane region" description="Helical" evidence="14">
    <location>
        <begin position="252"/>
        <end position="269"/>
    </location>
</feature>
<evidence type="ECO:0000256" key="4">
    <source>
        <dbReference type="ARBA" id="ARBA00022719"/>
    </source>
</evidence>
<dbReference type="InterPro" id="IPR003945">
    <property type="entry name" value="NU5C-like"/>
</dbReference>
<dbReference type="Gene3D" id="1.20.5.2700">
    <property type="match status" value="1"/>
</dbReference>
<dbReference type="Pfam" id="PF00662">
    <property type="entry name" value="Proton_antipo_N"/>
    <property type="match status" value="1"/>
</dbReference>
<feature type="transmembrane region" description="Helical" evidence="14">
    <location>
        <begin position="517"/>
        <end position="538"/>
    </location>
</feature>
<feature type="domain" description="NADH:ubiquinone/plastoquinone oxidoreductase chloroplast chain 5 C-terminal" evidence="17">
    <location>
        <begin position="446"/>
        <end position="573"/>
    </location>
</feature>
<evidence type="ECO:0000256" key="2">
    <source>
        <dbReference type="ARBA" id="ARBA00008200"/>
    </source>
</evidence>
<evidence type="ECO:0000256" key="11">
    <source>
        <dbReference type="ARBA" id="ARBA00047726"/>
    </source>
</evidence>
<evidence type="ECO:0000256" key="5">
    <source>
        <dbReference type="ARBA" id="ARBA00022857"/>
    </source>
</evidence>
<dbReference type="InterPro" id="IPR001750">
    <property type="entry name" value="ND/Mrp_TM"/>
</dbReference>
<evidence type="ECO:0000256" key="6">
    <source>
        <dbReference type="ARBA" id="ARBA00022957"/>
    </source>
</evidence>
<keyword evidence="5" id="KW-0521">NADP</keyword>
<evidence type="ECO:0000256" key="7">
    <source>
        <dbReference type="ARBA" id="ARBA00022967"/>
    </source>
</evidence>
<keyword evidence="7" id="KW-1278">Translocase</keyword>
<evidence type="ECO:0000313" key="18">
    <source>
        <dbReference type="EMBL" id="MBI5252352.1"/>
    </source>
</evidence>
<dbReference type="Proteomes" id="UP000807825">
    <property type="component" value="Unassembled WGS sequence"/>
</dbReference>
<evidence type="ECO:0000259" key="16">
    <source>
        <dbReference type="Pfam" id="PF00662"/>
    </source>
</evidence>
<comment type="catalytic activity">
    <reaction evidence="12">
        <text>a plastoquinone + NADH + (n+1) H(+)(in) = a plastoquinol + NAD(+) + n H(+)(out)</text>
        <dbReference type="Rhea" id="RHEA:42608"/>
        <dbReference type="Rhea" id="RHEA-COMP:9561"/>
        <dbReference type="Rhea" id="RHEA-COMP:9562"/>
        <dbReference type="ChEBI" id="CHEBI:15378"/>
        <dbReference type="ChEBI" id="CHEBI:17757"/>
        <dbReference type="ChEBI" id="CHEBI:57540"/>
        <dbReference type="ChEBI" id="CHEBI:57945"/>
        <dbReference type="ChEBI" id="CHEBI:62192"/>
    </reaction>
</comment>
<keyword evidence="6" id="KW-0618">Plastoquinone</keyword>
<feature type="transmembrane region" description="Helical" evidence="14">
    <location>
        <begin position="143"/>
        <end position="161"/>
    </location>
</feature>